<dbReference type="PROSITE" id="PS51257">
    <property type="entry name" value="PROKAR_LIPOPROTEIN"/>
    <property type="match status" value="1"/>
</dbReference>
<accession>U2MBS3</accession>
<proteinExistence type="predicted"/>
<organism evidence="1 2">
    <name type="scientific">Hoylesella pleuritidis F0068</name>
    <dbReference type="NCBI Taxonomy" id="1081904"/>
    <lineage>
        <taxon>Bacteria</taxon>
        <taxon>Pseudomonadati</taxon>
        <taxon>Bacteroidota</taxon>
        <taxon>Bacteroidia</taxon>
        <taxon>Bacteroidales</taxon>
        <taxon>Prevotellaceae</taxon>
        <taxon>Hoylesella</taxon>
    </lineage>
</organism>
<dbReference type="PATRIC" id="fig|1081904.3.peg.1914"/>
<name>U2MBS3_9BACT</name>
<reference evidence="1 2" key="1">
    <citation type="submission" date="2013-08" db="EMBL/GenBank/DDBJ databases">
        <authorList>
            <person name="Durkin A.S."/>
            <person name="Haft D.R."/>
            <person name="McCorrison J."/>
            <person name="Torralba M."/>
            <person name="Gillis M."/>
            <person name="Haft D.H."/>
            <person name="Methe B."/>
            <person name="Sutton G."/>
            <person name="Nelson K.E."/>
        </authorList>
    </citation>
    <scope>NUCLEOTIDE SEQUENCE [LARGE SCALE GENOMIC DNA]</scope>
    <source>
        <strain evidence="1 2">F0068</strain>
    </source>
</reference>
<dbReference type="Pfam" id="PF14059">
    <property type="entry name" value="DUF4251"/>
    <property type="match status" value="1"/>
</dbReference>
<dbReference type="RefSeq" id="WP_021584590.1">
    <property type="nucleotide sequence ID" value="NZ_AWET01000044.1"/>
</dbReference>
<dbReference type="AlphaFoldDB" id="U2MBS3"/>
<dbReference type="InterPro" id="IPR025347">
    <property type="entry name" value="DUF4251"/>
</dbReference>
<keyword evidence="2" id="KW-1185">Reference proteome</keyword>
<gene>
    <name evidence="1" type="ORF">HMPREF1218_1139</name>
</gene>
<sequence length="166" mass="19124">MKRWIIVGALGLLVSACTTSRLTYAEKEEARRMLALRVSEVLEKRHLRIDVDYIMPKRGSSRHLSYGYSLEVRGDSVISYLPYFGRAYHVPYGGGKGLNFKALLSNYQVTRSKKDMTRVELRVQNDEDTYDYMIDVFDNGRVLLDVSPQNRESVSFSGMLNLDKER</sequence>
<dbReference type="Gene3D" id="2.40.128.410">
    <property type="match status" value="1"/>
</dbReference>
<dbReference type="EMBL" id="AWET01000044">
    <property type="protein sequence ID" value="ERJ99134.1"/>
    <property type="molecule type" value="Genomic_DNA"/>
</dbReference>
<comment type="caution">
    <text evidence="1">The sequence shown here is derived from an EMBL/GenBank/DDBJ whole genome shotgun (WGS) entry which is preliminary data.</text>
</comment>
<protein>
    <submittedName>
        <fullName evidence="1">PF14059 domain protein</fullName>
    </submittedName>
</protein>
<dbReference type="Proteomes" id="UP000016600">
    <property type="component" value="Unassembled WGS sequence"/>
</dbReference>
<evidence type="ECO:0000313" key="2">
    <source>
        <dbReference type="Proteomes" id="UP000016600"/>
    </source>
</evidence>
<evidence type="ECO:0000313" key="1">
    <source>
        <dbReference type="EMBL" id="ERJ99134.1"/>
    </source>
</evidence>